<proteinExistence type="predicted"/>
<dbReference type="RefSeq" id="WP_368774664.1">
    <property type="nucleotide sequence ID" value="NZ_CP162911.1"/>
</dbReference>
<organism evidence="1">
    <name type="scientific">Bacillus aerius</name>
    <dbReference type="NCBI Taxonomy" id="293388"/>
    <lineage>
        <taxon>Bacteria</taxon>
        <taxon>Bacillati</taxon>
        <taxon>Bacillota</taxon>
        <taxon>Bacilli</taxon>
        <taxon>Bacillales</taxon>
        <taxon>Bacillaceae</taxon>
        <taxon>Bacillus</taxon>
    </lineage>
</organism>
<sequence>MKKIESKKDFINEFSVINKNKFTLQQTKSLFFGLLYELITERNIFKNKKDLEDFIKEVFKKNYNDYVFRGRPYLASRLIKDISKEYDPSIVSTYIKLILVYLHEKDMNNENNDPRVQRSSKNIEDNVIGWFNTVNKGSKEK</sequence>
<evidence type="ECO:0000313" key="1">
    <source>
        <dbReference type="EMBL" id="XDL60824.1"/>
    </source>
</evidence>
<dbReference type="EMBL" id="CP162911">
    <property type="protein sequence ID" value="XDL60824.1"/>
    <property type="molecule type" value="Genomic_DNA"/>
</dbReference>
<reference evidence="1" key="1">
    <citation type="submission" date="2024-07" db="EMBL/GenBank/DDBJ databases">
        <authorList>
            <person name="Wang K."/>
            <person name="Liang S."/>
            <person name="Wang S."/>
        </authorList>
    </citation>
    <scope>NUCLEOTIDE SEQUENCE</scope>
    <source>
        <strain evidence="1">KW1</strain>
    </source>
</reference>
<protein>
    <submittedName>
        <fullName evidence="1">Uncharacterized protein</fullName>
    </submittedName>
</protein>
<gene>
    <name evidence="1" type="ORF">AB4922_15920</name>
</gene>
<accession>A0AB39J572</accession>
<name>A0AB39J572_9BACI</name>
<dbReference type="AlphaFoldDB" id="A0AB39J572"/>